<proteinExistence type="predicted"/>
<reference evidence="2 3" key="1">
    <citation type="submission" date="2023-08" db="EMBL/GenBank/DDBJ databases">
        <authorList>
            <person name="Palmer J.M."/>
        </authorList>
    </citation>
    <scope>NUCLEOTIDE SEQUENCE [LARGE SCALE GENOMIC DNA]</scope>
    <source>
        <strain evidence="2 3">TWF481</strain>
    </source>
</reference>
<keyword evidence="3" id="KW-1185">Reference proteome</keyword>
<comment type="caution">
    <text evidence="2">The sequence shown here is derived from an EMBL/GenBank/DDBJ whole genome shotgun (WGS) entry which is preliminary data.</text>
</comment>
<protein>
    <submittedName>
        <fullName evidence="2">Uncharacterized protein</fullName>
    </submittedName>
</protein>
<organism evidence="2 3">
    <name type="scientific">Arthrobotrys musiformis</name>
    <dbReference type="NCBI Taxonomy" id="47236"/>
    <lineage>
        <taxon>Eukaryota</taxon>
        <taxon>Fungi</taxon>
        <taxon>Dikarya</taxon>
        <taxon>Ascomycota</taxon>
        <taxon>Pezizomycotina</taxon>
        <taxon>Orbiliomycetes</taxon>
        <taxon>Orbiliales</taxon>
        <taxon>Orbiliaceae</taxon>
        <taxon>Arthrobotrys</taxon>
    </lineage>
</organism>
<feature type="chain" id="PRO_5043810352" evidence="1">
    <location>
        <begin position="22"/>
        <end position="510"/>
    </location>
</feature>
<dbReference type="Proteomes" id="UP001370758">
    <property type="component" value="Unassembled WGS sequence"/>
</dbReference>
<sequence>MISSNIKLQTILAVLTTSASGLIIDVVQSVPGKTNLPTLRLCRPLTSQPPTTVNPLKASCPDSGSAFWLWNYNAQPSEQSQSLINLLGVTSNSRETPYLLSQATENTLFEYGFTNAGLRYQPSVFKVKRNGAYQGIDSNNQLQVGDELEYFGPTINNGDKTLRIQSQSKSAPVLTRQLTDSSGKALQSSTTYPTVTLRINSLGNTELVLPTGNWLQRGAQGLTNIANTIKSGVNTYIANPLANTATYIQNNVPQWQGLLTKAGNVVYDKTGAAINNGINYISQPLSNAGNWVGTKLVNGVDYANNALDKAGNWVGTKLVNGIDYANNALDNAVRYATTPFETGGQWIEKVANNYIAQPIAQTGQWIANTAGNAYNTAIQDLNGVGSALGQGWQAAKDVTNLGVANAGGWVRGQVNTALKGVDGWVNGGVPLLRTVGGQYVQAAPSLIQVAAYPVQSGSPSDANANALPVVAPQGLGGSAIGGTLRTGGEYVDDDFPYDMSASQFFVPGQA</sequence>
<dbReference type="EMBL" id="JAVHJL010000010">
    <property type="protein sequence ID" value="KAK6496741.1"/>
    <property type="molecule type" value="Genomic_DNA"/>
</dbReference>
<accession>A0AAV9VU44</accession>
<name>A0AAV9VU44_9PEZI</name>
<gene>
    <name evidence="2" type="ORF">TWF481_001729</name>
</gene>
<dbReference type="AlphaFoldDB" id="A0AAV9VU44"/>
<evidence type="ECO:0000313" key="3">
    <source>
        <dbReference type="Proteomes" id="UP001370758"/>
    </source>
</evidence>
<feature type="signal peptide" evidence="1">
    <location>
        <begin position="1"/>
        <end position="21"/>
    </location>
</feature>
<keyword evidence="1" id="KW-0732">Signal</keyword>
<evidence type="ECO:0000256" key="1">
    <source>
        <dbReference type="SAM" id="SignalP"/>
    </source>
</evidence>
<evidence type="ECO:0000313" key="2">
    <source>
        <dbReference type="EMBL" id="KAK6496741.1"/>
    </source>
</evidence>